<dbReference type="PROSITE" id="PS50048">
    <property type="entry name" value="ZN2_CY6_FUNGAL_2"/>
    <property type="match status" value="1"/>
</dbReference>
<keyword evidence="3" id="KW-0805">Transcription regulation</keyword>
<comment type="caution">
    <text evidence="8">The sequence shown here is derived from an EMBL/GenBank/DDBJ whole genome shotgun (WGS) entry which is preliminary data.</text>
</comment>
<organism evidence="8 9">
    <name type="scientific">Elsinoe batatas</name>
    <dbReference type="NCBI Taxonomy" id="2601811"/>
    <lineage>
        <taxon>Eukaryota</taxon>
        <taxon>Fungi</taxon>
        <taxon>Dikarya</taxon>
        <taxon>Ascomycota</taxon>
        <taxon>Pezizomycotina</taxon>
        <taxon>Dothideomycetes</taxon>
        <taxon>Dothideomycetidae</taxon>
        <taxon>Myriangiales</taxon>
        <taxon>Elsinoaceae</taxon>
        <taxon>Elsinoe</taxon>
    </lineage>
</organism>
<evidence type="ECO:0000256" key="3">
    <source>
        <dbReference type="ARBA" id="ARBA00023015"/>
    </source>
</evidence>
<evidence type="ECO:0000256" key="2">
    <source>
        <dbReference type="ARBA" id="ARBA00022833"/>
    </source>
</evidence>
<dbReference type="EMBL" id="JAESVG020000002">
    <property type="protein sequence ID" value="KAG8630789.1"/>
    <property type="molecule type" value="Genomic_DNA"/>
</dbReference>
<dbReference type="Pfam" id="PF00172">
    <property type="entry name" value="Zn_clus"/>
    <property type="match status" value="1"/>
</dbReference>
<keyword evidence="5" id="KW-0804">Transcription</keyword>
<accession>A0A8K0L948</accession>
<evidence type="ECO:0000256" key="4">
    <source>
        <dbReference type="ARBA" id="ARBA00023125"/>
    </source>
</evidence>
<keyword evidence="6" id="KW-0539">Nucleus</keyword>
<evidence type="ECO:0000259" key="7">
    <source>
        <dbReference type="PROSITE" id="PS50048"/>
    </source>
</evidence>
<dbReference type="CDD" id="cd00067">
    <property type="entry name" value="GAL4"/>
    <property type="match status" value="1"/>
</dbReference>
<evidence type="ECO:0000256" key="1">
    <source>
        <dbReference type="ARBA" id="ARBA00022723"/>
    </source>
</evidence>
<dbReference type="Proteomes" id="UP000809789">
    <property type="component" value="Unassembled WGS sequence"/>
</dbReference>
<dbReference type="SMART" id="SM00066">
    <property type="entry name" value="GAL4"/>
    <property type="match status" value="1"/>
</dbReference>
<dbReference type="GO" id="GO:0003677">
    <property type="term" value="F:DNA binding"/>
    <property type="evidence" value="ECO:0007669"/>
    <property type="project" value="UniProtKB-KW"/>
</dbReference>
<dbReference type="PANTHER" id="PTHR36206:SF16">
    <property type="entry name" value="TRANSCRIPTION FACTOR DOMAIN-CONTAINING PROTEIN-RELATED"/>
    <property type="match status" value="1"/>
</dbReference>
<proteinExistence type="predicted"/>
<evidence type="ECO:0000313" key="9">
    <source>
        <dbReference type="Proteomes" id="UP000809789"/>
    </source>
</evidence>
<dbReference type="AlphaFoldDB" id="A0A8K0L948"/>
<keyword evidence="2" id="KW-0862">Zinc</keyword>
<dbReference type="InterPro" id="IPR001138">
    <property type="entry name" value="Zn2Cys6_DnaBD"/>
</dbReference>
<dbReference type="GO" id="GO:0008270">
    <property type="term" value="F:zinc ion binding"/>
    <property type="evidence" value="ECO:0007669"/>
    <property type="project" value="InterPro"/>
</dbReference>
<dbReference type="InterPro" id="IPR036864">
    <property type="entry name" value="Zn2-C6_fun-type_DNA-bd_sf"/>
</dbReference>
<dbReference type="PANTHER" id="PTHR36206">
    <property type="entry name" value="ASPERCRYPTIN BIOSYNTHESIS CLUSTER-SPECIFIC TRANSCRIPTION REGULATOR ATNN-RELATED"/>
    <property type="match status" value="1"/>
</dbReference>
<dbReference type="InterPro" id="IPR052360">
    <property type="entry name" value="Transcr_Regulatory_Proteins"/>
</dbReference>
<keyword evidence="1" id="KW-0479">Metal-binding</keyword>
<evidence type="ECO:0000256" key="6">
    <source>
        <dbReference type="ARBA" id="ARBA00023242"/>
    </source>
</evidence>
<sequence length="475" mass="54408">MRGRTGQGCQTCKIRRVKCDRAIPSCNKCVTTGRICDGKQRQILPDQQLVKRLAAKSIDPMTDGRNLPTFVFHVTDFERHAFEMFRKYMVWPMTLVSPDPEWVYLALQLSSTSHITFQAITAHIDYAKAILKGYSEAPLKVSLQSCHSMMLSMDRWSLDHVQIITPQGHSKSSWLHSLSSKQDAYQSVKQLIEDADKLMQGRLDWAEKHINDLALGLNHGPRFCLIRSISRMTNHITQDHQVDRLKKFRNLHAYWCGPLLEGKATPETPADLLLAIQLLLSDLLLSMCDSEDEKTEHCIPHFERTLDLMSLYLKRWPECIMMDPPTLRHTGREAQISFSLDPEVLPALNMMAYRCRDQALRRRIIQLMYKMKRREGTNYSVALADGCRWLTNIEEDRAEKLGLPCKIVPDEVRSHEVVIVHEIDCLRLVTTSIIRRPGYAAFEINTYAGGGDPMPLKPVKTQTIPFRRLGLDKAG</sequence>
<keyword evidence="9" id="KW-1185">Reference proteome</keyword>
<dbReference type="Gene3D" id="4.10.240.10">
    <property type="entry name" value="Zn(2)-C6 fungal-type DNA-binding domain"/>
    <property type="match status" value="1"/>
</dbReference>
<dbReference type="OrthoDB" id="3864498at2759"/>
<keyword evidence="4" id="KW-0238">DNA-binding</keyword>
<name>A0A8K0L948_9PEZI</name>
<dbReference type="PROSITE" id="PS00463">
    <property type="entry name" value="ZN2_CY6_FUNGAL_1"/>
    <property type="match status" value="1"/>
</dbReference>
<feature type="domain" description="Zn(2)-C6 fungal-type" evidence="7">
    <location>
        <begin position="8"/>
        <end position="36"/>
    </location>
</feature>
<dbReference type="SUPFAM" id="SSF57701">
    <property type="entry name" value="Zn2/Cys6 DNA-binding domain"/>
    <property type="match status" value="1"/>
</dbReference>
<reference evidence="8" key="1">
    <citation type="submission" date="2021-07" db="EMBL/GenBank/DDBJ databases">
        <title>Elsinoe batatas strain:CRI-CJ2 Genome sequencing and assembly.</title>
        <authorList>
            <person name="Huang L."/>
        </authorList>
    </citation>
    <scope>NUCLEOTIDE SEQUENCE</scope>
    <source>
        <strain evidence="8">CRI-CJ2</strain>
    </source>
</reference>
<evidence type="ECO:0000256" key="5">
    <source>
        <dbReference type="ARBA" id="ARBA00023163"/>
    </source>
</evidence>
<evidence type="ECO:0000313" key="8">
    <source>
        <dbReference type="EMBL" id="KAG8630789.1"/>
    </source>
</evidence>
<dbReference type="GO" id="GO:0000981">
    <property type="term" value="F:DNA-binding transcription factor activity, RNA polymerase II-specific"/>
    <property type="evidence" value="ECO:0007669"/>
    <property type="project" value="InterPro"/>
</dbReference>
<protein>
    <recommendedName>
        <fullName evidence="7">Zn(2)-C6 fungal-type domain-containing protein</fullName>
    </recommendedName>
</protein>
<gene>
    <name evidence="8" type="ORF">KVT40_002408</name>
</gene>